<reference evidence="2 3" key="2">
    <citation type="journal article" date="2017" name="Nature">
        <title>The Apostasia genome and the evolution of orchids.</title>
        <authorList>
            <person name="Zhang G.Q."/>
            <person name="Liu K.W."/>
            <person name="Li Z."/>
            <person name="Lohaus R."/>
            <person name="Hsiao Y.Y."/>
            <person name="Niu S.C."/>
            <person name="Wang J.Y."/>
            <person name="Lin Y.C."/>
            <person name="Xu Q."/>
            <person name="Chen L.J."/>
            <person name="Yoshida K."/>
            <person name="Fujiwara S."/>
            <person name="Wang Z.W."/>
            <person name="Zhang Y.Q."/>
            <person name="Mitsuda N."/>
            <person name="Wang M."/>
            <person name="Liu G.H."/>
            <person name="Pecoraro L."/>
            <person name="Huang H.X."/>
            <person name="Xiao X.J."/>
            <person name="Lin M."/>
            <person name="Wu X.Y."/>
            <person name="Wu W.L."/>
            <person name="Chen Y.Y."/>
            <person name="Chang S.B."/>
            <person name="Sakamoto S."/>
            <person name="Ohme-Takagi M."/>
            <person name="Yagi M."/>
            <person name="Zeng S.J."/>
            <person name="Shen C.Y."/>
            <person name="Yeh C.M."/>
            <person name="Luo Y.B."/>
            <person name="Tsai W.C."/>
            <person name="Van de Peer Y."/>
            <person name="Liu Z.J."/>
        </authorList>
    </citation>
    <scope>NUCLEOTIDE SEQUENCE [LARGE SCALE GENOMIC DNA]</scope>
    <source>
        <tissue evidence="2">The whole plant</tissue>
    </source>
</reference>
<feature type="compositionally biased region" description="Basic and acidic residues" evidence="1">
    <location>
        <begin position="155"/>
        <end position="173"/>
    </location>
</feature>
<dbReference type="EMBL" id="KZ502946">
    <property type="protein sequence ID" value="PKU70187.1"/>
    <property type="molecule type" value="Genomic_DNA"/>
</dbReference>
<organism evidence="2 3">
    <name type="scientific">Dendrobium catenatum</name>
    <dbReference type="NCBI Taxonomy" id="906689"/>
    <lineage>
        <taxon>Eukaryota</taxon>
        <taxon>Viridiplantae</taxon>
        <taxon>Streptophyta</taxon>
        <taxon>Embryophyta</taxon>
        <taxon>Tracheophyta</taxon>
        <taxon>Spermatophyta</taxon>
        <taxon>Magnoliopsida</taxon>
        <taxon>Liliopsida</taxon>
        <taxon>Asparagales</taxon>
        <taxon>Orchidaceae</taxon>
        <taxon>Epidendroideae</taxon>
        <taxon>Malaxideae</taxon>
        <taxon>Dendrobiinae</taxon>
        <taxon>Dendrobium</taxon>
    </lineage>
</organism>
<proteinExistence type="predicted"/>
<evidence type="ECO:0000313" key="3">
    <source>
        <dbReference type="Proteomes" id="UP000233837"/>
    </source>
</evidence>
<evidence type="ECO:0000256" key="1">
    <source>
        <dbReference type="SAM" id="MobiDB-lite"/>
    </source>
</evidence>
<feature type="region of interest" description="Disordered" evidence="1">
    <location>
        <begin position="155"/>
        <end position="195"/>
    </location>
</feature>
<keyword evidence="3" id="KW-1185">Reference proteome</keyword>
<dbReference type="AlphaFoldDB" id="A0A2I0W3F3"/>
<reference evidence="2 3" key="1">
    <citation type="journal article" date="2016" name="Sci. Rep.">
        <title>The Dendrobium catenatum Lindl. genome sequence provides insights into polysaccharide synthase, floral development and adaptive evolution.</title>
        <authorList>
            <person name="Zhang G.Q."/>
            <person name="Xu Q."/>
            <person name="Bian C."/>
            <person name="Tsai W.C."/>
            <person name="Yeh C.M."/>
            <person name="Liu K.W."/>
            <person name="Yoshida K."/>
            <person name="Zhang L.S."/>
            <person name="Chang S.B."/>
            <person name="Chen F."/>
            <person name="Shi Y."/>
            <person name="Su Y.Y."/>
            <person name="Zhang Y.Q."/>
            <person name="Chen L.J."/>
            <person name="Yin Y."/>
            <person name="Lin M."/>
            <person name="Huang H."/>
            <person name="Deng H."/>
            <person name="Wang Z.W."/>
            <person name="Zhu S.L."/>
            <person name="Zhao X."/>
            <person name="Deng C."/>
            <person name="Niu S.C."/>
            <person name="Huang J."/>
            <person name="Wang M."/>
            <person name="Liu G.H."/>
            <person name="Yang H.J."/>
            <person name="Xiao X.J."/>
            <person name="Hsiao Y.Y."/>
            <person name="Wu W.L."/>
            <person name="Chen Y.Y."/>
            <person name="Mitsuda N."/>
            <person name="Ohme-Takagi M."/>
            <person name="Luo Y.B."/>
            <person name="Van de Peer Y."/>
            <person name="Liu Z.J."/>
        </authorList>
    </citation>
    <scope>NUCLEOTIDE SEQUENCE [LARGE SCALE GENOMIC DNA]</scope>
    <source>
        <tissue evidence="2">The whole plant</tissue>
    </source>
</reference>
<feature type="compositionally biased region" description="Basic residues" evidence="1">
    <location>
        <begin position="174"/>
        <end position="190"/>
    </location>
</feature>
<sequence>MGERQTCNLNCWRNYSVDARHSSTSGSRDTEQYRVAYYRDMVCWHYSCEALNLYFSGFTDLVSKLVFFVLGYHMSDWMFLLVGCLKDRLQVNWAEHLSVFMFWWGHWWVADGWRINFDHFAQLFGSKLLEKGPLSSRSSNRTPRVGGLRAAIREQVHAGQRAKDRTQSTEDMKKHRKTGKKSGPNGRKRRGEAETLNCQSGGCEEVTMLFHWGRAETRLMAYAVPSTIKKMGVSHDKISNDEVYR</sequence>
<evidence type="ECO:0000313" key="2">
    <source>
        <dbReference type="EMBL" id="PKU70187.1"/>
    </source>
</evidence>
<gene>
    <name evidence="2" type="ORF">MA16_Dca010308</name>
</gene>
<protein>
    <submittedName>
        <fullName evidence="2">Uncharacterized protein</fullName>
    </submittedName>
</protein>
<accession>A0A2I0W3F3</accession>
<name>A0A2I0W3F3_9ASPA</name>
<dbReference type="Proteomes" id="UP000233837">
    <property type="component" value="Unassembled WGS sequence"/>
</dbReference>